<name>A0A4R3I4J5_9GAMM</name>
<evidence type="ECO:0000313" key="2">
    <source>
        <dbReference type="EMBL" id="TCS40815.1"/>
    </source>
</evidence>
<reference evidence="2 3" key="1">
    <citation type="submission" date="2019-03" db="EMBL/GenBank/DDBJ databases">
        <title>Genomic Encyclopedia of Archaeal and Bacterial Type Strains, Phase II (KMG-II): from individual species to whole genera.</title>
        <authorList>
            <person name="Goeker M."/>
        </authorList>
    </citation>
    <scope>NUCLEOTIDE SEQUENCE [LARGE SCALE GENOMIC DNA]</scope>
    <source>
        <strain evidence="2 3">DSM 15388</strain>
    </source>
</reference>
<evidence type="ECO:0000259" key="1">
    <source>
        <dbReference type="Pfam" id="PF20029"/>
    </source>
</evidence>
<dbReference type="AlphaFoldDB" id="A0A4R3I4J5"/>
<dbReference type="EMBL" id="SLZR01000008">
    <property type="protein sequence ID" value="TCS40815.1"/>
    <property type="molecule type" value="Genomic_DNA"/>
</dbReference>
<dbReference type="OrthoDB" id="8897581at2"/>
<gene>
    <name evidence="2" type="ORF">BCF53_108184</name>
</gene>
<feature type="domain" description="DUF6436" evidence="1">
    <location>
        <begin position="50"/>
        <end position="168"/>
    </location>
</feature>
<evidence type="ECO:0000313" key="3">
    <source>
        <dbReference type="Proteomes" id="UP000295793"/>
    </source>
</evidence>
<protein>
    <recommendedName>
        <fullName evidence="1">DUF6436 domain-containing protein</fullName>
    </recommendedName>
</protein>
<accession>A0A4R3I4J5</accession>
<keyword evidence="3" id="KW-1185">Reference proteome</keyword>
<dbReference type="InterPro" id="IPR045494">
    <property type="entry name" value="DUF6436"/>
</dbReference>
<dbReference type="RefSeq" id="WP_132701780.1">
    <property type="nucleotide sequence ID" value="NZ_SLZR01000008.1"/>
</dbReference>
<sequence>MNRRRLLLAAVVLAVWVPASLLLLNQFGQGYSGVFDPDGRLQSLQGRYATLNQQLALSATETTVIHVLDENCACYDQTVEHLQYLKQVLPEGVRQLYKGVTELRQLGIDVPATPMIILLREGRLDYAGPYAAGALCSAQTDILLPIVSGEVSLAGPWLNSATVSCRCSLKA</sequence>
<comment type="caution">
    <text evidence="2">The sequence shown here is derived from an EMBL/GenBank/DDBJ whole genome shotgun (WGS) entry which is preliminary data.</text>
</comment>
<organism evidence="2 3">
    <name type="scientific">Reinekea marinisedimentorum</name>
    <dbReference type="NCBI Taxonomy" id="230495"/>
    <lineage>
        <taxon>Bacteria</taxon>
        <taxon>Pseudomonadati</taxon>
        <taxon>Pseudomonadota</taxon>
        <taxon>Gammaproteobacteria</taxon>
        <taxon>Oceanospirillales</taxon>
        <taxon>Saccharospirillaceae</taxon>
        <taxon>Reinekea</taxon>
    </lineage>
</organism>
<dbReference type="Proteomes" id="UP000295793">
    <property type="component" value="Unassembled WGS sequence"/>
</dbReference>
<dbReference type="Pfam" id="PF20029">
    <property type="entry name" value="DUF6436"/>
    <property type="match status" value="1"/>
</dbReference>
<proteinExistence type="predicted"/>